<dbReference type="SUPFAM" id="SSF53137">
    <property type="entry name" value="Translational machinery components"/>
    <property type="match status" value="1"/>
</dbReference>
<dbReference type="PANTHER" id="PTHR12899">
    <property type="entry name" value="39S RIBOSOMAL PROTEIN L18, MITOCHONDRIAL"/>
    <property type="match status" value="1"/>
</dbReference>
<evidence type="ECO:0000256" key="4">
    <source>
        <dbReference type="ARBA" id="ARBA00022980"/>
    </source>
</evidence>
<dbReference type="InterPro" id="IPR004389">
    <property type="entry name" value="Ribosomal_uL18_bac-type"/>
</dbReference>
<evidence type="ECO:0000256" key="2">
    <source>
        <dbReference type="ARBA" id="ARBA00022730"/>
    </source>
</evidence>
<dbReference type="GO" id="GO:0022625">
    <property type="term" value="C:cytosolic large ribosomal subunit"/>
    <property type="evidence" value="ECO:0007669"/>
    <property type="project" value="TreeGrafter"/>
</dbReference>
<evidence type="ECO:0000313" key="6">
    <source>
        <dbReference type="EMBL" id="SVE52271.1"/>
    </source>
</evidence>
<reference evidence="6" key="1">
    <citation type="submission" date="2018-05" db="EMBL/GenBank/DDBJ databases">
        <authorList>
            <person name="Lanie J.A."/>
            <person name="Ng W.-L."/>
            <person name="Kazmierczak K.M."/>
            <person name="Andrzejewski T.M."/>
            <person name="Davidsen T.M."/>
            <person name="Wayne K.J."/>
            <person name="Tettelin H."/>
            <person name="Glass J.I."/>
            <person name="Rusch D."/>
            <person name="Podicherti R."/>
            <person name="Tsui H.-C.T."/>
            <person name="Winkler M.E."/>
        </authorList>
    </citation>
    <scope>NUCLEOTIDE SEQUENCE</scope>
</reference>
<gene>
    <name evidence="6" type="ORF">METZ01_LOCUS505125</name>
</gene>
<dbReference type="GO" id="GO:0006412">
    <property type="term" value="P:translation"/>
    <property type="evidence" value="ECO:0007669"/>
    <property type="project" value="InterPro"/>
</dbReference>
<dbReference type="GO" id="GO:0008097">
    <property type="term" value="F:5S rRNA binding"/>
    <property type="evidence" value="ECO:0007669"/>
    <property type="project" value="TreeGrafter"/>
</dbReference>
<dbReference type="InterPro" id="IPR057268">
    <property type="entry name" value="Ribosomal_L18"/>
</dbReference>
<evidence type="ECO:0000256" key="5">
    <source>
        <dbReference type="ARBA" id="ARBA00023274"/>
    </source>
</evidence>
<dbReference type="Pfam" id="PF00861">
    <property type="entry name" value="Ribosomal_L18p"/>
    <property type="match status" value="1"/>
</dbReference>
<keyword evidence="4" id="KW-0689">Ribosomal protein</keyword>
<keyword evidence="3" id="KW-0694">RNA-binding</keyword>
<protein>
    <recommendedName>
        <fullName evidence="7">50S ribosomal protein L18</fullName>
    </recommendedName>
</protein>
<comment type="similarity">
    <text evidence="1">Belongs to the universal ribosomal protein uL18 family.</text>
</comment>
<organism evidence="6">
    <name type="scientific">marine metagenome</name>
    <dbReference type="NCBI Taxonomy" id="408172"/>
    <lineage>
        <taxon>unclassified sequences</taxon>
        <taxon>metagenomes</taxon>
        <taxon>ecological metagenomes</taxon>
    </lineage>
</organism>
<sequence>MDTKSKLKMKKWDSKRKRLKYHLKQKNINNVPRLIVFRSNKNIFTQLVDDENSNTIFSVSSIDMELKGAIEKAKSKIEKSEIVGNTIAEKMKKANIEKIIFDRNGYKYHGRIKAVA</sequence>
<dbReference type="AlphaFoldDB" id="A0A383E6C3"/>
<dbReference type="InterPro" id="IPR005484">
    <property type="entry name" value="Ribosomal_uL18_bac/plant/anim"/>
</dbReference>
<keyword evidence="2" id="KW-0699">rRNA-binding</keyword>
<proteinExistence type="inferred from homology"/>
<dbReference type="GO" id="GO:0003735">
    <property type="term" value="F:structural constituent of ribosome"/>
    <property type="evidence" value="ECO:0007669"/>
    <property type="project" value="InterPro"/>
</dbReference>
<dbReference type="CDD" id="cd00432">
    <property type="entry name" value="Ribosomal_L18_L5e"/>
    <property type="match status" value="1"/>
</dbReference>
<dbReference type="NCBIfam" id="TIGR00060">
    <property type="entry name" value="L18_bact"/>
    <property type="match status" value="1"/>
</dbReference>
<evidence type="ECO:0000256" key="1">
    <source>
        <dbReference type="ARBA" id="ARBA00007116"/>
    </source>
</evidence>
<evidence type="ECO:0008006" key="7">
    <source>
        <dbReference type="Google" id="ProtNLM"/>
    </source>
</evidence>
<accession>A0A383E6C3</accession>
<name>A0A383E6C3_9ZZZZ</name>
<dbReference type="PANTHER" id="PTHR12899:SF3">
    <property type="entry name" value="LARGE RIBOSOMAL SUBUNIT PROTEIN UL18M"/>
    <property type="match status" value="1"/>
</dbReference>
<dbReference type="Gene3D" id="3.30.420.100">
    <property type="match status" value="1"/>
</dbReference>
<evidence type="ECO:0000256" key="3">
    <source>
        <dbReference type="ARBA" id="ARBA00022884"/>
    </source>
</evidence>
<dbReference type="EMBL" id="UINC01223186">
    <property type="protein sequence ID" value="SVE52271.1"/>
    <property type="molecule type" value="Genomic_DNA"/>
</dbReference>
<feature type="non-terminal residue" evidence="6">
    <location>
        <position position="116"/>
    </location>
</feature>
<keyword evidence="5" id="KW-0687">Ribonucleoprotein</keyword>